<dbReference type="RefSeq" id="WP_194019345.1">
    <property type="nucleotide sequence ID" value="NZ_JADEVV010000014.1"/>
</dbReference>
<dbReference type="InterPro" id="IPR002559">
    <property type="entry name" value="Transposase_11"/>
</dbReference>
<evidence type="ECO:0000259" key="1">
    <source>
        <dbReference type="Pfam" id="PF01609"/>
    </source>
</evidence>
<protein>
    <submittedName>
        <fullName evidence="3">IS5 family transposase</fullName>
    </submittedName>
</protein>
<dbReference type="NCBIfam" id="NF033580">
    <property type="entry name" value="transpos_IS5_3"/>
    <property type="match status" value="1"/>
</dbReference>
<dbReference type="InterPro" id="IPR025161">
    <property type="entry name" value="IS402-like_dom"/>
</dbReference>
<feature type="domain" description="Transposase IS4-like" evidence="1">
    <location>
        <begin position="109"/>
        <end position="262"/>
    </location>
</feature>
<organism evidence="3 4">
    <name type="scientific">Synechocystis salina LEGE 00031</name>
    <dbReference type="NCBI Taxonomy" id="1828736"/>
    <lineage>
        <taxon>Bacteria</taxon>
        <taxon>Bacillati</taxon>
        <taxon>Cyanobacteriota</taxon>
        <taxon>Cyanophyceae</taxon>
        <taxon>Synechococcales</taxon>
        <taxon>Merismopediaceae</taxon>
        <taxon>Synechocystis</taxon>
    </lineage>
</organism>
<keyword evidence="4" id="KW-1185">Reference proteome</keyword>
<evidence type="ECO:0000259" key="2">
    <source>
        <dbReference type="Pfam" id="PF13340"/>
    </source>
</evidence>
<dbReference type="PANTHER" id="PTHR30007">
    <property type="entry name" value="PHP DOMAIN PROTEIN"/>
    <property type="match status" value="1"/>
</dbReference>
<evidence type="ECO:0000313" key="4">
    <source>
        <dbReference type="Proteomes" id="UP000658720"/>
    </source>
</evidence>
<name>A0ABR9VQA4_9SYNC</name>
<dbReference type="Pfam" id="PF13340">
    <property type="entry name" value="DUF4096"/>
    <property type="match status" value="1"/>
</dbReference>
<sequence length="271" mass="31177">MSSLPNVANVKRKPYVSGMSDAEWKIIEPKLPAHKGFGCPREVDLREIINAIFYVQRTGCQWEMLPHDFPLHQTVYKYFHKWQRKGIWQRIYDELRKEAREKTGRVPDSSVAMADSQSVKTTGKKGEVYGFDGGKKVKGRKRHIVVDSQGFILGLLVTEANASERLGAVVIFDELRQHLSSLEVIYLDQGYCGENFARAIRQVCGESVRLEVVKRSSKEFEVLAKCWVVERIIGCLNYYRRLSKDYELYTEISEAMIYGALIRIMLSRITS</sequence>
<dbReference type="PANTHER" id="PTHR30007:SF0">
    <property type="entry name" value="TRANSPOSASE"/>
    <property type="match status" value="1"/>
</dbReference>
<reference evidence="3 4" key="1">
    <citation type="submission" date="2020-10" db="EMBL/GenBank/DDBJ databases">
        <authorList>
            <person name="Castelo-Branco R."/>
            <person name="Eusebio N."/>
            <person name="Adriana R."/>
            <person name="Vieira A."/>
            <person name="Brugerolle De Fraissinette N."/>
            <person name="Rezende De Castro R."/>
            <person name="Schneider M.P."/>
            <person name="Vasconcelos V."/>
            <person name="Leao P.N."/>
        </authorList>
    </citation>
    <scope>NUCLEOTIDE SEQUENCE [LARGE SCALE GENOMIC DNA]</scope>
    <source>
        <strain evidence="3 4">LEGE 00031</strain>
    </source>
</reference>
<dbReference type="EMBL" id="JADEVV010000014">
    <property type="protein sequence ID" value="MBE9253529.1"/>
    <property type="molecule type" value="Genomic_DNA"/>
</dbReference>
<evidence type="ECO:0000313" key="3">
    <source>
        <dbReference type="EMBL" id="MBE9253529.1"/>
    </source>
</evidence>
<comment type="caution">
    <text evidence="3">The sequence shown here is derived from an EMBL/GenBank/DDBJ whole genome shotgun (WGS) entry which is preliminary data.</text>
</comment>
<proteinExistence type="predicted"/>
<dbReference type="Proteomes" id="UP000658720">
    <property type="component" value="Unassembled WGS sequence"/>
</dbReference>
<gene>
    <name evidence="3" type="ORF">IQ217_06610</name>
</gene>
<feature type="domain" description="Insertion element IS402-like" evidence="2">
    <location>
        <begin position="19"/>
        <end position="91"/>
    </location>
</feature>
<accession>A0ABR9VQA4</accession>
<dbReference type="Pfam" id="PF01609">
    <property type="entry name" value="DDE_Tnp_1"/>
    <property type="match status" value="1"/>
</dbReference>